<dbReference type="AlphaFoldDB" id="A0A6G1EPC3"/>
<comment type="caution">
    <text evidence="2">The sequence shown here is derived from an EMBL/GenBank/DDBJ whole genome shotgun (WGS) entry which is preliminary data.</text>
</comment>
<keyword evidence="3" id="KW-1185">Reference proteome</keyword>
<accession>A0A6G1EPC3</accession>
<evidence type="ECO:0000313" key="2">
    <source>
        <dbReference type="EMBL" id="KAF0926445.1"/>
    </source>
</evidence>
<protein>
    <submittedName>
        <fullName evidence="2">Uncharacterized protein</fullName>
    </submittedName>
</protein>
<feature type="region of interest" description="Disordered" evidence="1">
    <location>
        <begin position="62"/>
        <end position="98"/>
    </location>
</feature>
<dbReference type="EMBL" id="SPHZ02000003">
    <property type="protein sequence ID" value="KAF0926445.1"/>
    <property type="molecule type" value="Genomic_DNA"/>
</dbReference>
<dbReference type="Proteomes" id="UP000479710">
    <property type="component" value="Unassembled WGS sequence"/>
</dbReference>
<evidence type="ECO:0000256" key="1">
    <source>
        <dbReference type="SAM" id="MobiDB-lite"/>
    </source>
</evidence>
<evidence type="ECO:0000313" key="3">
    <source>
        <dbReference type="Proteomes" id="UP000479710"/>
    </source>
</evidence>
<sequence length="98" mass="10831">MTGTSESVHHPHGEDAQVLVTHQEFDRHTQHFEGRLNREIMALEQRFGSTFARMLDERFPIVGNGNHQQNPTDPLANDTEGGALPGVARGRGDLSEDG</sequence>
<name>A0A6G1EPC3_9ORYZ</name>
<gene>
    <name evidence="2" type="ORF">E2562_025290</name>
</gene>
<reference evidence="2 3" key="1">
    <citation type="submission" date="2019-11" db="EMBL/GenBank/DDBJ databases">
        <title>Whole genome sequence of Oryza granulata.</title>
        <authorList>
            <person name="Li W."/>
        </authorList>
    </citation>
    <scope>NUCLEOTIDE SEQUENCE [LARGE SCALE GENOMIC DNA]</scope>
    <source>
        <strain evidence="3">cv. Menghai</strain>
        <tissue evidence="2">Leaf</tissue>
    </source>
</reference>
<organism evidence="2 3">
    <name type="scientific">Oryza meyeriana var. granulata</name>
    <dbReference type="NCBI Taxonomy" id="110450"/>
    <lineage>
        <taxon>Eukaryota</taxon>
        <taxon>Viridiplantae</taxon>
        <taxon>Streptophyta</taxon>
        <taxon>Embryophyta</taxon>
        <taxon>Tracheophyta</taxon>
        <taxon>Spermatophyta</taxon>
        <taxon>Magnoliopsida</taxon>
        <taxon>Liliopsida</taxon>
        <taxon>Poales</taxon>
        <taxon>Poaceae</taxon>
        <taxon>BOP clade</taxon>
        <taxon>Oryzoideae</taxon>
        <taxon>Oryzeae</taxon>
        <taxon>Oryzinae</taxon>
        <taxon>Oryza</taxon>
        <taxon>Oryza meyeriana</taxon>
    </lineage>
</organism>
<proteinExistence type="predicted"/>